<name>A0A0K0KWH1_9CAUD</name>
<dbReference type="RefSeq" id="YP_009213637.1">
    <property type="nucleotide sequence ID" value="NC_028955.1"/>
</dbReference>
<dbReference type="Proteomes" id="UP000207741">
    <property type="component" value="Segment"/>
</dbReference>
<evidence type="ECO:0000313" key="2">
    <source>
        <dbReference type="Proteomes" id="UP000207741"/>
    </source>
</evidence>
<evidence type="ECO:0000313" key="1">
    <source>
        <dbReference type="EMBL" id="AIR93464.1"/>
    </source>
</evidence>
<keyword evidence="2" id="KW-1185">Reference proteome</keyword>
<organism evidence="1 2">
    <name type="scientific">Prochlorococcus phage P-TIM68</name>
    <dbReference type="NCBI Taxonomy" id="1542477"/>
    <lineage>
        <taxon>Viruses</taxon>
        <taxon>Duplodnaviria</taxon>
        <taxon>Heunggongvirae</taxon>
        <taxon>Uroviricota</taxon>
        <taxon>Caudoviricetes</taxon>
        <taxon>Pantevenvirales</taxon>
        <taxon>Kyanoviridae</taxon>
        <taxon>Haifavirus</taxon>
        <taxon>Haifavirus tim68</taxon>
    </lineage>
</organism>
<protein>
    <submittedName>
        <fullName evidence="1">Uncharacterized protein</fullName>
    </submittedName>
</protein>
<dbReference type="GeneID" id="26640181"/>
<sequence length="58" mass="7350">MDKKIEDYDWRSDYLRNFYYRYTAKQRPLLERGPSCKQDSLELKQMYNDWRKCRGFDE</sequence>
<accession>A0A0K0KWH1</accession>
<reference evidence="2" key="1">
    <citation type="submission" date="2014-08" db="EMBL/GenBank/DDBJ databases">
        <authorList>
            <person name="Edwards T."/>
        </authorList>
    </citation>
    <scope>NUCLEOTIDE SEQUENCE [LARGE SCALE GENOMIC DNA]</scope>
</reference>
<proteinExistence type="predicted"/>
<dbReference type="KEGG" id="vg:26640181"/>
<dbReference type="EMBL" id="KM359505">
    <property type="protein sequence ID" value="AIR93464.1"/>
    <property type="molecule type" value="Genomic_DNA"/>
</dbReference>